<gene>
    <name evidence="5" type="ORF">DN069_37935</name>
</gene>
<evidence type="ECO:0000256" key="2">
    <source>
        <dbReference type="ARBA" id="ARBA00023002"/>
    </source>
</evidence>
<proteinExistence type="inferred from homology"/>
<dbReference type="NCBIfam" id="NF005559">
    <property type="entry name" value="PRK07231.1"/>
    <property type="match status" value="1"/>
</dbReference>
<sequence>MRTDVRDIGDRVVMITGASTGIGAAAARLFAAHGAAVVLMARRAALLDDLTAEITAAGGRAAAAVGDVRDAADVARAVATAVERYGRLDAAFNNAGHVTLGQALHEMPDSDFDAVMDVNVRGVWNCLRHQIPAMLEAGGGAIVNTASVAGLVATGVGAPYVAAKHAVIGLTKAAAAEYGDRGIRVNALAVGSTLTEMMESVIEAAPGVEQKFFARAIQQRLADPSEVAQAALWLCSDASSFVTGATVPVDGGVMAV</sequence>
<dbReference type="PANTHER" id="PTHR24321">
    <property type="entry name" value="DEHYDROGENASES, SHORT CHAIN"/>
    <property type="match status" value="1"/>
</dbReference>
<dbReference type="PROSITE" id="PS00061">
    <property type="entry name" value="ADH_SHORT"/>
    <property type="match status" value="1"/>
</dbReference>
<dbReference type="Proteomes" id="UP000248889">
    <property type="component" value="Unassembled WGS sequence"/>
</dbReference>
<accession>A0A2X0JUC1</accession>
<evidence type="ECO:0000313" key="6">
    <source>
        <dbReference type="Proteomes" id="UP000248889"/>
    </source>
</evidence>
<dbReference type="InterPro" id="IPR020904">
    <property type="entry name" value="Sc_DH/Rdtase_CS"/>
</dbReference>
<dbReference type="Gene3D" id="3.40.50.720">
    <property type="entry name" value="NAD(P)-binding Rossmann-like Domain"/>
    <property type="match status" value="1"/>
</dbReference>
<dbReference type="Pfam" id="PF13561">
    <property type="entry name" value="adh_short_C2"/>
    <property type="match status" value="1"/>
</dbReference>
<keyword evidence="3" id="KW-0520">NAD</keyword>
<evidence type="ECO:0000256" key="3">
    <source>
        <dbReference type="ARBA" id="ARBA00023027"/>
    </source>
</evidence>
<dbReference type="SUPFAM" id="SSF51735">
    <property type="entry name" value="NAD(P)-binding Rossmann-fold domains"/>
    <property type="match status" value="1"/>
</dbReference>
<dbReference type="PRINTS" id="PR00080">
    <property type="entry name" value="SDRFAMILY"/>
</dbReference>
<comment type="similarity">
    <text evidence="1">Belongs to the short-chain dehydrogenases/reductases (SDR) family.</text>
</comment>
<dbReference type="InterPro" id="IPR002347">
    <property type="entry name" value="SDR_fam"/>
</dbReference>
<evidence type="ECO:0000313" key="5">
    <source>
        <dbReference type="EMBL" id="RAG80475.1"/>
    </source>
</evidence>
<reference evidence="5 6" key="1">
    <citation type="submission" date="2018-06" db="EMBL/GenBank/DDBJ databases">
        <title>Streptacidiphilus pinicola sp. nov., isolated from pine grove soil.</title>
        <authorList>
            <person name="Roh S.G."/>
            <person name="Park S."/>
            <person name="Kim M.-K."/>
            <person name="Yun B.-R."/>
            <person name="Park J."/>
            <person name="Kim M.J."/>
            <person name="Kim Y.S."/>
            <person name="Kim S.B."/>
        </authorList>
    </citation>
    <scope>NUCLEOTIDE SEQUENCE [LARGE SCALE GENOMIC DNA]</scope>
    <source>
        <strain evidence="5 6">MMS16-CNU450</strain>
    </source>
</reference>
<evidence type="ECO:0000256" key="1">
    <source>
        <dbReference type="ARBA" id="ARBA00006484"/>
    </source>
</evidence>
<evidence type="ECO:0000259" key="4">
    <source>
        <dbReference type="SMART" id="SM00822"/>
    </source>
</evidence>
<dbReference type="EMBL" id="QKYN01000228">
    <property type="protein sequence ID" value="RAG80475.1"/>
    <property type="molecule type" value="Genomic_DNA"/>
</dbReference>
<organism evidence="5 6">
    <name type="scientific">Streptacidiphilus pinicola</name>
    <dbReference type="NCBI Taxonomy" id="2219663"/>
    <lineage>
        <taxon>Bacteria</taxon>
        <taxon>Bacillati</taxon>
        <taxon>Actinomycetota</taxon>
        <taxon>Actinomycetes</taxon>
        <taxon>Kitasatosporales</taxon>
        <taxon>Streptomycetaceae</taxon>
        <taxon>Streptacidiphilus</taxon>
    </lineage>
</organism>
<dbReference type="FunFam" id="3.40.50.720:FF:000084">
    <property type="entry name" value="Short-chain dehydrogenase reductase"/>
    <property type="match status" value="1"/>
</dbReference>
<feature type="domain" description="Ketoreductase" evidence="4">
    <location>
        <begin position="11"/>
        <end position="197"/>
    </location>
</feature>
<name>A0A2X0JUC1_9ACTN</name>
<comment type="caution">
    <text evidence="5">The sequence shown here is derived from an EMBL/GenBank/DDBJ whole genome shotgun (WGS) entry which is preliminary data.</text>
</comment>
<keyword evidence="2" id="KW-0560">Oxidoreductase</keyword>
<dbReference type="SMART" id="SM00822">
    <property type="entry name" value="PKS_KR"/>
    <property type="match status" value="1"/>
</dbReference>
<keyword evidence="6" id="KW-1185">Reference proteome</keyword>
<dbReference type="InterPro" id="IPR057326">
    <property type="entry name" value="KR_dom"/>
</dbReference>
<dbReference type="AlphaFoldDB" id="A0A2X0JUC1"/>
<dbReference type="PRINTS" id="PR00081">
    <property type="entry name" value="GDHRDH"/>
</dbReference>
<dbReference type="PANTHER" id="PTHR24321:SF8">
    <property type="entry name" value="ESTRADIOL 17-BETA-DEHYDROGENASE 8-RELATED"/>
    <property type="match status" value="1"/>
</dbReference>
<protein>
    <submittedName>
        <fullName evidence="5">Short-chain dehydrogenase</fullName>
    </submittedName>
</protein>
<dbReference type="CDD" id="cd05233">
    <property type="entry name" value="SDR_c"/>
    <property type="match status" value="1"/>
</dbReference>
<dbReference type="GO" id="GO:0016491">
    <property type="term" value="F:oxidoreductase activity"/>
    <property type="evidence" value="ECO:0007669"/>
    <property type="project" value="UniProtKB-KW"/>
</dbReference>
<dbReference type="InterPro" id="IPR036291">
    <property type="entry name" value="NAD(P)-bd_dom_sf"/>
</dbReference>